<evidence type="ECO:0000259" key="4">
    <source>
        <dbReference type="Pfam" id="PF01345"/>
    </source>
</evidence>
<feature type="region of interest" description="Disordered" evidence="2">
    <location>
        <begin position="59"/>
        <end position="99"/>
    </location>
</feature>
<dbReference type="PANTHER" id="PTHR15462:SF8">
    <property type="entry name" value="SERINE PROTEASE"/>
    <property type="match status" value="1"/>
</dbReference>
<evidence type="ECO:0000313" key="6">
    <source>
        <dbReference type="Proteomes" id="UP001595851"/>
    </source>
</evidence>
<dbReference type="InterPro" id="IPR001434">
    <property type="entry name" value="OmcB-like_DUF11"/>
</dbReference>
<keyword evidence="5" id="KW-0378">Hydrolase</keyword>
<keyword evidence="1 3" id="KW-0732">Signal</keyword>
<dbReference type="RefSeq" id="WP_379527665.1">
    <property type="nucleotide sequence ID" value="NZ_JBHSBI010000004.1"/>
</dbReference>
<dbReference type="GO" id="GO:0016787">
    <property type="term" value="F:hydrolase activity"/>
    <property type="evidence" value="ECO:0007669"/>
    <property type="project" value="UniProtKB-KW"/>
</dbReference>
<dbReference type="PROSITE" id="PS00134">
    <property type="entry name" value="TRYPSIN_HIS"/>
    <property type="match status" value="1"/>
</dbReference>
<proteinExistence type="predicted"/>
<protein>
    <submittedName>
        <fullName evidence="5">Trypsin-like serine peptidase</fullName>
        <ecNumber evidence="5">3.4.21.-</ecNumber>
    </submittedName>
</protein>
<dbReference type="SUPFAM" id="SSF50494">
    <property type="entry name" value="Trypsin-like serine proteases"/>
    <property type="match status" value="1"/>
</dbReference>
<dbReference type="Gene3D" id="2.40.10.10">
    <property type="entry name" value="Trypsin-like serine proteases"/>
    <property type="match status" value="2"/>
</dbReference>
<dbReference type="Pfam" id="PF01345">
    <property type="entry name" value="DUF11"/>
    <property type="match status" value="1"/>
</dbReference>
<accession>A0ABV8G0M8</accession>
<reference evidence="6" key="1">
    <citation type="journal article" date="2019" name="Int. J. Syst. Evol. Microbiol.">
        <title>The Global Catalogue of Microorganisms (GCM) 10K type strain sequencing project: providing services to taxonomists for standard genome sequencing and annotation.</title>
        <authorList>
            <consortium name="The Broad Institute Genomics Platform"/>
            <consortium name="The Broad Institute Genome Sequencing Center for Infectious Disease"/>
            <person name="Wu L."/>
            <person name="Ma J."/>
        </authorList>
    </citation>
    <scope>NUCLEOTIDE SEQUENCE [LARGE SCALE GENOMIC DNA]</scope>
    <source>
        <strain evidence="6">TBRC 1276</strain>
    </source>
</reference>
<feature type="region of interest" description="Disordered" evidence="2">
    <location>
        <begin position="462"/>
        <end position="484"/>
    </location>
</feature>
<dbReference type="InterPro" id="IPR009003">
    <property type="entry name" value="Peptidase_S1_PA"/>
</dbReference>
<dbReference type="Pfam" id="PF13365">
    <property type="entry name" value="Trypsin_2"/>
    <property type="match status" value="1"/>
</dbReference>
<gene>
    <name evidence="5" type="ORF">ACFOY2_09955</name>
</gene>
<evidence type="ECO:0000256" key="3">
    <source>
        <dbReference type="SAM" id="SignalP"/>
    </source>
</evidence>
<dbReference type="EC" id="3.4.21.-" evidence="5"/>
<keyword evidence="6" id="KW-1185">Reference proteome</keyword>
<evidence type="ECO:0000256" key="2">
    <source>
        <dbReference type="SAM" id="MobiDB-lite"/>
    </source>
</evidence>
<dbReference type="InterPro" id="IPR043504">
    <property type="entry name" value="Peptidase_S1_PA_chymotrypsin"/>
</dbReference>
<dbReference type="InterPro" id="IPR018114">
    <property type="entry name" value="TRYPSIN_HIS"/>
</dbReference>
<dbReference type="PANTHER" id="PTHR15462">
    <property type="entry name" value="SERINE PROTEASE"/>
    <property type="match status" value="1"/>
</dbReference>
<name>A0ABV8G0M8_9ACTN</name>
<evidence type="ECO:0000313" key="5">
    <source>
        <dbReference type="EMBL" id="MFC4007547.1"/>
    </source>
</evidence>
<organism evidence="5 6">
    <name type="scientific">Nonomuraea purpurea</name>
    <dbReference type="NCBI Taxonomy" id="1849276"/>
    <lineage>
        <taxon>Bacteria</taxon>
        <taxon>Bacillati</taxon>
        <taxon>Actinomycetota</taxon>
        <taxon>Actinomycetes</taxon>
        <taxon>Streptosporangiales</taxon>
        <taxon>Streptosporangiaceae</taxon>
        <taxon>Nonomuraea</taxon>
    </lineage>
</organism>
<sequence>MPKTTLVTTLTALAGLALTAPAAAEPAPAEGPRWGATSSPLMRPGRAVRYWTAKRQANALTADQPSAGTALSAKAGARTTQRHSVPSNKRLTPGGDLNGYAPMSRPYTGAAHSRITGRLFFLNAAGLGDSCSASVIRSAARTLVLTAAHCVYGVPPGTAHGRWHNNFAFVPSYDGQGDNVRQREPYGRWGGRRAWKPDRYTGLSGGDWNSVYDIALIEVGSKRRTLQEAVGAFTPIRNEGGRHTIATPGYPGVIGRKPYDGRDQLWCLGRTRPIQPFATVTATAALAAHFAAPQSSGRLETDNCHLFKGHSGGPWLLDGTQDVVGVLSAGKEDGEAEGNSVATTLNDENYGAIVKRADPDGVYDALSVSLSGPSDPVRQGSATTITATVTMRGLLAAAQVPVKLTVPPGVDLTGVKGAACEHGNKQATCVIAAIHPRRPVRISARVEVHGNAGRSLPVVAHVSSSHLDPTQRDNTSVLDLRTSP</sequence>
<feature type="compositionally biased region" description="Polar residues" evidence="2">
    <location>
        <begin position="78"/>
        <end position="90"/>
    </location>
</feature>
<dbReference type="EMBL" id="JBHSBI010000004">
    <property type="protein sequence ID" value="MFC4007547.1"/>
    <property type="molecule type" value="Genomic_DNA"/>
</dbReference>
<dbReference type="InterPro" id="IPR050966">
    <property type="entry name" value="Glutamyl_endopeptidase"/>
</dbReference>
<dbReference type="Proteomes" id="UP001595851">
    <property type="component" value="Unassembled WGS sequence"/>
</dbReference>
<evidence type="ECO:0000256" key="1">
    <source>
        <dbReference type="ARBA" id="ARBA00022729"/>
    </source>
</evidence>
<feature type="domain" description="DUF11" evidence="4">
    <location>
        <begin position="367"/>
        <end position="477"/>
    </location>
</feature>
<feature type="chain" id="PRO_5046477411" evidence="3">
    <location>
        <begin position="23"/>
        <end position="484"/>
    </location>
</feature>
<feature type="signal peptide" evidence="3">
    <location>
        <begin position="1"/>
        <end position="22"/>
    </location>
</feature>
<comment type="caution">
    <text evidence="5">The sequence shown here is derived from an EMBL/GenBank/DDBJ whole genome shotgun (WGS) entry which is preliminary data.</text>
</comment>
<feature type="compositionally biased region" description="Polar residues" evidence="2">
    <location>
        <begin position="59"/>
        <end position="69"/>
    </location>
</feature>